<dbReference type="SUPFAM" id="SSF55729">
    <property type="entry name" value="Acyl-CoA N-acyltransferases (Nat)"/>
    <property type="match status" value="1"/>
</dbReference>
<dbReference type="Gene3D" id="3.40.630.30">
    <property type="match status" value="1"/>
</dbReference>
<evidence type="ECO:0000313" key="5">
    <source>
        <dbReference type="Proteomes" id="UP000238196"/>
    </source>
</evidence>
<proteinExistence type="predicted"/>
<evidence type="ECO:0000259" key="3">
    <source>
        <dbReference type="PROSITE" id="PS51186"/>
    </source>
</evidence>
<organism evidence="4 5">
    <name type="scientific">Proteobacteria bacterium 228</name>
    <dbReference type="NCBI Taxonomy" id="2083153"/>
    <lineage>
        <taxon>Bacteria</taxon>
        <taxon>Pseudomonadati</taxon>
        <taxon>Pseudomonadota</taxon>
    </lineage>
</organism>
<dbReference type="InterPro" id="IPR000182">
    <property type="entry name" value="GNAT_dom"/>
</dbReference>
<dbReference type="CDD" id="cd04301">
    <property type="entry name" value="NAT_SF"/>
    <property type="match status" value="1"/>
</dbReference>
<name>A0A2S5KL12_9PROT</name>
<evidence type="ECO:0000256" key="2">
    <source>
        <dbReference type="ARBA" id="ARBA00023315"/>
    </source>
</evidence>
<dbReference type="PANTHER" id="PTHR43877:SF2">
    <property type="entry name" value="AMINOALKYLPHOSPHONATE N-ACETYLTRANSFERASE-RELATED"/>
    <property type="match status" value="1"/>
</dbReference>
<dbReference type="GO" id="GO:0016747">
    <property type="term" value="F:acyltransferase activity, transferring groups other than amino-acyl groups"/>
    <property type="evidence" value="ECO:0007669"/>
    <property type="project" value="InterPro"/>
</dbReference>
<keyword evidence="2" id="KW-0012">Acyltransferase</keyword>
<dbReference type="AlphaFoldDB" id="A0A2S5KL12"/>
<dbReference type="Pfam" id="PF00583">
    <property type="entry name" value="Acetyltransf_1"/>
    <property type="match status" value="1"/>
</dbReference>
<feature type="domain" description="N-acetyltransferase" evidence="3">
    <location>
        <begin position="8"/>
        <end position="178"/>
    </location>
</feature>
<sequence length="186" mass="21414">MVITMTNLVYRQAHSEDAEAIAKLHTLSWQTSLRGILPDAFLDQQVPNIHKSRWQEVLAGRPADYQGKDDFLCLAEEHGELIGFVYCRKPEEPSWGTLLDNMHVQPELKGRGLGRQLAQRGARWSLEEAGSKSMHLWVFEANKTAVNAYLRWGGERVERELEEVAGNIHAWVYRFYWEDVTHNLLA</sequence>
<dbReference type="EMBL" id="PRLP01000106">
    <property type="protein sequence ID" value="PPC75333.1"/>
    <property type="molecule type" value="Genomic_DNA"/>
</dbReference>
<evidence type="ECO:0000313" key="4">
    <source>
        <dbReference type="EMBL" id="PPC75333.1"/>
    </source>
</evidence>
<gene>
    <name evidence="4" type="ORF">C4K68_22145</name>
</gene>
<protein>
    <recommendedName>
        <fullName evidence="3">N-acetyltransferase domain-containing protein</fullName>
    </recommendedName>
</protein>
<comment type="caution">
    <text evidence="4">The sequence shown here is derived from an EMBL/GenBank/DDBJ whole genome shotgun (WGS) entry which is preliminary data.</text>
</comment>
<reference evidence="4 5" key="1">
    <citation type="submission" date="2018-02" db="EMBL/GenBank/DDBJ databases">
        <title>novel marine gammaproteobacteria from coastal saline agro ecosystem.</title>
        <authorList>
            <person name="Krishnan R."/>
            <person name="Ramesh Kumar N."/>
        </authorList>
    </citation>
    <scope>NUCLEOTIDE SEQUENCE [LARGE SCALE GENOMIC DNA]</scope>
    <source>
        <strain evidence="4 5">228</strain>
    </source>
</reference>
<dbReference type="PANTHER" id="PTHR43877">
    <property type="entry name" value="AMINOALKYLPHOSPHONATE N-ACETYLTRANSFERASE-RELATED-RELATED"/>
    <property type="match status" value="1"/>
</dbReference>
<dbReference type="PROSITE" id="PS51186">
    <property type="entry name" value="GNAT"/>
    <property type="match status" value="1"/>
</dbReference>
<dbReference type="OrthoDB" id="5292888at2"/>
<dbReference type="InterPro" id="IPR016181">
    <property type="entry name" value="Acyl_CoA_acyltransferase"/>
</dbReference>
<keyword evidence="1" id="KW-0808">Transferase</keyword>
<accession>A0A2S5KL12</accession>
<evidence type="ECO:0000256" key="1">
    <source>
        <dbReference type="ARBA" id="ARBA00022679"/>
    </source>
</evidence>
<dbReference type="Proteomes" id="UP000238196">
    <property type="component" value="Unassembled WGS sequence"/>
</dbReference>
<dbReference type="InterPro" id="IPR050832">
    <property type="entry name" value="Bact_Acetyltransf"/>
</dbReference>